<proteinExistence type="predicted"/>
<accession>F4S6K0</accession>
<dbReference type="GO" id="GO:0016788">
    <property type="term" value="F:hydrolase activity, acting on ester bonds"/>
    <property type="evidence" value="ECO:0007669"/>
    <property type="project" value="InterPro"/>
</dbReference>
<dbReference type="Proteomes" id="UP000001072">
    <property type="component" value="Unassembled WGS sequence"/>
</dbReference>
<protein>
    <submittedName>
        <fullName evidence="2">Uncharacterized protein</fullName>
    </submittedName>
</protein>
<dbReference type="Pfam" id="PF00657">
    <property type="entry name" value="Lipase_GDSL"/>
    <property type="match status" value="1"/>
</dbReference>
<dbReference type="SUPFAM" id="SSF52266">
    <property type="entry name" value="SGNH hydrolase"/>
    <property type="match status" value="1"/>
</dbReference>
<name>F4S6K0_MELLP</name>
<dbReference type="VEuPathDB" id="FungiDB:MELLADRAFT_73326"/>
<dbReference type="InterPro" id="IPR001087">
    <property type="entry name" value="GDSL"/>
</dbReference>
<dbReference type="EMBL" id="GL883155">
    <property type="protein sequence ID" value="EGF99701.1"/>
    <property type="molecule type" value="Genomic_DNA"/>
</dbReference>
<dbReference type="InterPro" id="IPR051058">
    <property type="entry name" value="GDSL_Est/Lipase"/>
</dbReference>
<dbReference type="PANTHER" id="PTHR45648:SF22">
    <property type="entry name" value="GDSL LIPASE_ACYLHYDROLASE FAMILY PROTEIN (AFU_ORTHOLOGUE AFUA_4G14700)"/>
    <property type="match status" value="1"/>
</dbReference>
<dbReference type="KEGG" id="mlr:MELLADRAFT_73326"/>
<sequence>MANLRFCTVHSFRYQLIRLAISYFCVFNFTAKCSSVLPRAAGAQYTSLITFGDSFTSNGRNADPLMNELYAPLGEKGRAVNWPNIFLKDVNSTGTAAKLYNYAFNGAPANSNLTYMGIVPDTRTQIEMFMTDSKAGKIDRGGGRVLYTMWVGINPLKSIWFDACDPQRNGGKGAQHPTDPLFVKAVQRVQQEIDEVSYQMNRLRSISTVDKYVVITVPDLSDAANFQDAIKVWTKGDVTKAKDLVKLLQLLTQQYNKGLRSVITTSNTFLYDISNLWNSIRSSPQKYGFKNVTGRCYDANKVVCSNPDEYLYWDHIHPTPHAHRLIGNDIYRFAEAL</sequence>
<dbReference type="STRING" id="747676.F4S6K0"/>
<dbReference type="RefSeq" id="XP_007416989.1">
    <property type="nucleotide sequence ID" value="XM_007416927.1"/>
</dbReference>
<keyword evidence="1" id="KW-0378">Hydrolase</keyword>
<evidence type="ECO:0000313" key="2">
    <source>
        <dbReference type="EMBL" id="EGF99701.1"/>
    </source>
</evidence>
<organism evidence="3">
    <name type="scientific">Melampsora larici-populina (strain 98AG31 / pathotype 3-4-7)</name>
    <name type="common">Poplar leaf rust fungus</name>
    <dbReference type="NCBI Taxonomy" id="747676"/>
    <lineage>
        <taxon>Eukaryota</taxon>
        <taxon>Fungi</taxon>
        <taxon>Dikarya</taxon>
        <taxon>Basidiomycota</taxon>
        <taxon>Pucciniomycotina</taxon>
        <taxon>Pucciniomycetes</taxon>
        <taxon>Pucciniales</taxon>
        <taxon>Melampsoraceae</taxon>
        <taxon>Melampsora</taxon>
    </lineage>
</organism>
<gene>
    <name evidence="2" type="ORF">MELLADRAFT_73326</name>
</gene>
<dbReference type="HOGENOM" id="CLU_058091_0_0_1"/>
<dbReference type="Gene3D" id="3.40.50.1110">
    <property type="entry name" value="SGNH hydrolase"/>
    <property type="match status" value="1"/>
</dbReference>
<reference evidence="3" key="1">
    <citation type="journal article" date="2011" name="Proc. Natl. Acad. Sci. U.S.A.">
        <title>Obligate biotrophy features unraveled by the genomic analysis of rust fungi.</title>
        <authorList>
            <person name="Duplessis S."/>
            <person name="Cuomo C.A."/>
            <person name="Lin Y.-C."/>
            <person name="Aerts A."/>
            <person name="Tisserant E."/>
            <person name="Veneault-Fourrey C."/>
            <person name="Joly D.L."/>
            <person name="Hacquard S."/>
            <person name="Amselem J."/>
            <person name="Cantarel B.L."/>
            <person name="Chiu R."/>
            <person name="Coutinho P.M."/>
            <person name="Feau N."/>
            <person name="Field M."/>
            <person name="Frey P."/>
            <person name="Gelhaye E."/>
            <person name="Goldberg J."/>
            <person name="Grabherr M.G."/>
            <person name="Kodira C.D."/>
            <person name="Kohler A."/>
            <person name="Kuees U."/>
            <person name="Lindquist E.A."/>
            <person name="Lucas S.M."/>
            <person name="Mago R."/>
            <person name="Mauceli E."/>
            <person name="Morin E."/>
            <person name="Murat C."/>
            <person name="Pangilinan J.L."/>
            <person name="Park R."/>
            <person name="Pearson M."/>
            <person name="Quesneville H."/>
            <person name="Rouhier N."/>
            <person name="Sakthikumar S."/>
            <person name="Salamov A.A."/>
            <person name="Schmutz J."/>
            <person name="Selles B."/>
            <person name="Shapiro H."/>
            <person name="Tanguay P."/>
            <person name="Tuskan G.A."/>
            <person name="Henrissat B."/>
            <person name="Van de Peer Y."/>
            <person name="Rouze P."/>
            <person name="Ellis J.G."/>
            <person name="Dodds P.N."/>
            <person name="Schein J.E."/>
            <person name="Zhong S."/>
            <person name="Hamelin R.C."/>
            <person name="Grigoriev I.V."/>
            <person name="Szabo L.J."/>
            <person name="Martin F."/>
        </authorList>
    </citation>
    <scope>NUCLEOTIDE SEQUENCE [LARGE SCALE GENOMIC DNA]</scope>
    <source>
        <strain evidence="3">98AG31 / pathotype 3-4-7</strain>
    </source>
</reference>
<dbReference type="InterPro" id="IPR036514">
    <property type="entry name" value="SGNH_hydro_sf"/>
</dbReference>
<dbReference type="InParanoid" id="F4S6K0"/>
<dbReference type="OrthoDB" id="1600564at2759"/>
<keyword evidence="3" id="KW-1185">Reference proteome</keyword>
<dbReference type="GeneID" id="18932348"/>
<evidence type="ECO:0000256" key="1">
    <source>
        <dbReference type="ARBA" id="ARBA00022801"/>
    </source>
</evidence>
<dbReference type="eggNOG" id="ENOG502S0SQ">
    <property type="taxonomic scope" value="Eukaryota"/>
</dbReference>
<evidence type="ECO:0000313" key="3">
    <source>
        <dbReference type="Proteomes" id="UP000001072"/>
    </source>
</evidence>
<dbReference type="PANTHER" id="PTHR45648">
    <property type="entry name" value="GDSL LIPASE/ACYLHYDROLASE FAMILY PROTEIN (AFU_ORTHOLOGUE AFUA_4G14700)"/>
    <property type="match status" value="1"/>
</dbReference>
<dbReference type="AlphaFoldDB" id="F4S6K0"/>